<dbReference type="SUPFAM" id="SSF101908">
    <property type="entry name" value="Putative isomerase YbhE"/>
    <property type="match status" value="1"/>
</dbReference>
<dbReference type="Gene3D" id="2.130.10.10">
    <property type="entry name" value="YVTN repeat-like/Quinoprotein amine dehydrogenase"/>
    <property type="match status" value="1"/>
</dbReference>
<dbReference type="GeneID" id="36330018"/>
<reference evidence="2 3" key="1">
    <citation type="submission" date="2017-04" db="EMBL/GenBank/DDBJ databases">
        <title>Genome Sequence of the Model Brown-Rot Fungus Postia placenta SB12.</title>
        <authorList>
            <consortium name="DOE Joint Genome Institute"/>
            <person name="Gaskell J."/>
            <person name="Kersten P."/>
            <person name="Larrondo L.F."/>
            <person name="Canessa P."/>
            <person name="Martinez D."/>
            <person name="Hibbett D."/>
            <person name="Schmoll M."/>
            <person name="Kubicek C.P."/>
            <person name="Martinez A.T."/>
            <person name="Yadav J."/>
            <person name="Master E."/>
            <person name="Magnuson J.K."/>
            <person name="James T."/>
            <person name="Yaver D."/>
            <person name="Berka R."/>
            <person name="Labutti K."/>
            <person name="Lipzen A."/>
            <person name="Aerts A."/>
            <person name="Barry K."/>
            <person name="Henrissat B."/>
            <person name="Blanchette R."/>
            <person name="Grigoriev I."/>
            <person name="Cullen D."/>
        </authorList>
    </citation>
    <scope>NUCLEOTIDE SEQUENCE [LARGE SCALE GENOMIC DNA]</scope>
    <source>
        <strain evidence="2 3">MAD-698-R-SB12</strain>
    </source>
</reference>
<sequence>VANASALHIQSRVKREPHAYVKLRVNNERKYKTAVVVSNSPIWNTDFEINGVQESTALSFELYDNGFLPKATRQSLGLAETTVGHLLMSHAAPGGAKLKMGGKYLRPTIMISIKEVDFVEAIGLDLAQKRHDAEEAVLSPKSVSEQTVSQKLKILADALGKICPIMDAVADIHPYVRTAVKIVTSLCAVIQSQFDRDEAVLSLVEEMTTLFTFVTPLQSLKAEFSILAPLAEVIKTIVLQTVECLIFLDGYNQSRFMEVLDSLIGGTGHCSLDDLYDKALHSSLDRHWLKPDFAQAFNDVLGLVLAAKLPISAIAIDQFLGGRRRARGVLSPMRHLLQYSHVDEDEPVQLLHTSFRDFISNTSRSDMPWFVDVERHNYRFALRCMGILHPHPCLPAQHRGEPSLGLTMLKVEAKEYACTQWILHVCDMVTCPAGFERTLQQWLETYMIAWLEDMSELGKSGNILDLLEQLLRWVKAVLPMNASLHDLVYDGGRFSAFYSSSISEGSVSIWAALSFAPKRNRLFTLFHRPELPTVVGGYLQQWSPALRLFQKDVTVHSLAFSPDGTKIVSSGVVKGTRDVGYALIPDEKFVLRIWDVKTGTEAIPAPLLDGPSIVAFAPDTTEVWAASANGTIYKVDATTGNLNLEHQISNRTKPFPQSDDTAGHLIDVGIAPSGSDLDDQGAEANPRSDAADFNLFAHGMLVPPASNLPTIDSTTFGRENFATAAFSPNGLWVVLDEQTYGRFWILSLEALKSPYAPLTPPTSQSWPIRRETYGHTPHSLDFSPDSSIFS</sequence>
<evidence type="ECO:0000313" key="2">
    <source>
        <dbReference type="EMBL" id="OSX63765.1"/>
    </source>
</evidence>
<feature type="domain" description="C2" evidence="1">
    <location>
        <begin position="1"/>
        <end position="96"/>
    </location>
</feature>
<evidence type="ECO:0000313" key="3">
    <source>
        <dbReference type="Proteomes" id="UP000194127"/>
    </source>
</evidence>
<dbReference type="OrthoDB" id="2658414at2759"/>
<evidence type="ECO:0000259" key="1">
    <source>
        <dbReference type="PROSITE" id="PS50004"/>
    </source>
</evidence>
<dbReference type="SUPFAM" id="SSF49562">
    <property type="entry name" value="C2 domain (Calcium/lipid-binding domain, CaLB)"/>
    <property type="match status" value="1"/>
</dbReference>
<gene>
    <name evidence="2" type="ORF">POSPLADRAFT_1139630</name>
</gene>
<dbReference type="RefSeq" id="XP_024340559.1">
    <property type="nucleotide sequence ID" value="XM_024485069.1"/>
</dbReference>
<proteinExistence type="predicted"/>
<name>A0A1X6N588_9APHY</name>
<dbReference type="InterPro" id="IPR000008">
    <property type="entry name" value="C2_dom"/>
</dbReference>
<accession>A0A1X6N588</accession>
<dbReference type="Pfam" id="PF00168">
    <property type="entry name" value="C2"/>
    <property type="match status" value="1"/>
</dbReference>
<dbReference type="CDD" id="cd00030">
    <property type="entry name" value="C2"/>
    <property type="match status" value="1"/>
</dbReference>
<dbReference type="InterPro" id="IPR035892">
    <property type="entry name" value="C2_domain_sf"/>
</dbReference>
<organism evidence="2 3">
    <name type="scientific">Postia placenta MAD-698-R-SB12</name>
    <dbReference type="NCBI Taxonomy" id="670580"/>
    <lineage>
        <taxon>Eukaryota</taxon>
        <taxon>Fungi</taxon>
        <taxon>Dikarya</taxon>
        <taxon>Basidiomycota</taxon>
        <taxon>Agaricomycotina</taxon>
        <taxon>Agaricomycetes</taxon>
        <taxon>Polyporales</taxon>
        <taxon>Adustoporiaceae</taxon>
        <taxon>Rhodonia</taxon>
    </lineage>
</organism>
<dbReference type="STRING" id="670580.A0A1X6N588"/>
<dbReference type="PROSITE" id="PS50004">
    <property type="entry name" value="C2"/>
    <property type="match status" value="1"/>
</dbReference>
<dbReference type="InterPro" id="IPR015943">
    <property type="entry name" value="WD40/YVTN_repeat-like_dom_sf"/>
</dbReference>
<protein>
    <recommendedName>
        <fullName evidence="1">C2 domain-containing protein</fullName>
    </recommendedName>
</protein>
<dbReference type="Gene3D" id="2.60.40.150">
    <property type="entry name" value="C2 domain"/>
    <property type="match status" value="1"/>
</dbReference>
<feature type="non-terminal residue" evidence="2">
    <location>
        <position position="1"/>
    </location>
</feature>
<dbReference type="Proteomes" id="UP000194127">
    <property type="component" value="Unassembled WGS sequence"/>
</dbReference>
<dbReference type="AlphaFoldDB" id="A0A1X6N588"/>
<dbReference type="EMBL" id="KZ110595">
    <property type="protein sequence ID" value="OSX63765.1"/>
    <property type="molecule type" value="Genomic_DNA"/>
</dbReference>
<keyword evidence="3" id="KW-1185">Reference proteome</keyword>